<keyword evidence="2" id="KW-1185">Reference proteome</keyword>
<accession>A0ACC2K0W5</accession>
<evidence type="ECO:0000313" key="2">
    <source>
        <dbReference type="Proteomes" id="UP001153332"/>
    </source>
</evidence>
<sequence length="342" mass="37544">MTSPMPQCRGFTHPFVLLVRSALRSRSTLEAPTRITTRRLAFLTTPSRHPRFFSSCRAFSSIKPGASAAGTEPKKTPPTSSLASKIHPLSHYSYAQRLAMKSQPTMLYEAASQTGFLISSYGAAFFCLGSAGINSWFNVYNLPPGISSLVPAGFGVVSFMFAVIGTVFALRPSSIIRSIKVLPNAALQKTPASPSHPVVLEVAARRISPIPLPLKRIRVAPEQIVMVNRLQRRPVVLSREQLAAKKQEDARRRKEERQYELDHLMTAPFRDAGRASATLLGNIRRGLTGEGFAPVFINGTQYKLDIDGGYALENGQALDQIVRIQPDPQLARTQSESSTKKK</sequence>
<protein>
    <submittedName>
        <fullName evidence="1">Uncharacterized protein</fullName>
    </submittedName>
</protein>
<organism evidence="1 2">
    <name type="scientific">Lasiodiplodia mahajangana</name>
    <dbReference type="NCBI Taxonomy" id="1108764"/>
    <lineage>
        <taxon>Eukaryota</taxon>
        <taxon>Fungi</taxon>
        <taxon>Dikarya</taxon>
        <taxon>Ascomycota</taxon>
        <taxon>Pezizomycotina</taxon>
        <taxon>Dothideomycetes</taxon>
        <taxon>Dothideomycetes incertae sedis</taxon>
        <taxon>Botryosphaeriales</taxon>
        <taxon>Botryosphaeriaceae</taxon>
        <taxon>Lasiodiplodia</taxon>
    </lineage>
</organism>
<name>A0ACC2K0W5_9PEZI</name>
<reference evidence="1" key="1">
    <citation type="submission" date="2022-12" db="EMBL/GenBank/DDBJ databases">
        <title>Genome Sequence of Lasiodiplodia mahajangana.</title>
        <authorList>
            <person name="Buettner E."/>
        </authorList>
    </citation>
    <scope>NUCLEOTIDE SEQUENCE</scope>
    <source>
        <strain evidence="1">VT137</strain>
    </source>
</reference>
<dbReference type="Proteomes" id="UP001153332">
    <property type="component" value="Unassembled WGS sequence"/>
</dbReference>
<proteinExistence type="predicted"/>
<dbReference type="EMBL" id="JAPUUL010000015">
    <property type="protein sequence ID" value="KAJ8133413.1"/>
    <property type="molecule type" value="Genomic_DNA"/>
</dbReference>
<comment type="caution">
    <text evidence="1">The sequence shown here is derived from an EMBL/GenBank/DDBJ whole genome shotgun (WGS) entry which is preliminary data.</text>
</comment>
<gene>
    <name evidence="1" type="ORF">O1611_g216</name>
</gene>
<evidence type="ECO:0000313" key="1">
    <source>
        <dbReference type="EMBL" id="KAJ8133413.1"/>
    </source>
</evidence>